<dbReference type="EMBL" id="HG917869">
    <property type="protein sequence ID" value="CDM69891.1"/>
    <property type="molecule type" value="Genomic_DNA"/>
</dbReference>
<organism evidence="2 3">
    <name type="scientific">Clostridium bornimense</name>
    <dbReference type="NCBI Taxonomy" id="1216932"/>
    <lineage>
        <taxon>Bacteria</taxon>
        <taxon>Bacillati</taxon>
        <taxon>Bacillota</taxon>
        <taxon>Clostridia</taxon>
        <taxon>Eubacteriales</taxon>
        <taxon>Clostridiaceae</taxon>
        <taxon>Clostridium</taxon>
    </lineage>
</organism>
<reference evidence="2 3" key="1">
    <citation type="submission" date="2013-11" db="EMBL/GenBank/DDBJ databases">
        <title>Complete genome sequence of Clostridum sp. M2/40.</title>
        <authorList>
            <person name="Wibberg D."/>
            <person name="Puehler A."/>
            <person name="Schlueter A."/>
        </authorList>
    </citation>
    <scope>NUCLEOTIDE SEQUENCE [LARGE SCALE GENOMIC DNA]</scope>
    <source>
        <strain evidence="3">M2/40</strain>
    </source>
</reference>
<dbReference type="InterPro" id="IPR025945">
    <property type="entry name" value="DHHW"/>
</dbReference>
<dbReference type="KEGG" id="clt:CM240_2774"/>
<keyword evidence="1" id="KW-1133">Transmembrane helix</keyword>
<dbReference type="STRING" id="1216932.CM240_2774"/>
<evidence type="ECO:0000313" key="2">
    <source>
        <dbReference type="EMBL" id="CDM69891.1"/>
    </source>
</evidence>
<keyword evidence="3" id="KW-1185">Reference proteome</keyword>
<accession>W6RZ48</accession>
<dbReference type="AlphaFoldDB" id="W6RZ48"/>
<keyword evidence="1" id="KW-0472">Membrane</keyword>
<dbReference type="PATRIC" id="fig|1216932.3.peg.2737"/>
<dbReference type="HOGENOM" id="CLU_031022_0_0_9"/>
<evidence type="ECO:0000256" key="1">
    <source>
        <dbReference type="SAM" id="Phobius"/>
    </source>
</evidence>
<dbReference type="eggNOG" id="ENOG502Z8CW">
    <property type="taxonomic scope" value="Bacteria"/>
</dbReference>
<evidence type="ECO:0000313" key="3">
    <source>
        <dbReference type="Proteomes" id="UP000019426"/>
    </source>
</evidence>
<gene>
    <name evidence="2" type="ORF">CM240_2774</name>
</gene>
<name>W6RZ48_9CLOT</name>
<feature type="transmembrane region" description="Helical" evidence="1">
    <location>
        <begin position="6"/>
        <end position="26"/>
    </location>
</feature>
<sequence length="374" mass="43835">MKNKNFIVAGVFVVFIFIVSLLNIISPTKIYSEKEKRKLAQSPELNKETIFSGKFTREYEEYFNDQFVFRDNWISLNTKYKILSLNKDINDVYLGKDNYLFEDTSSYDTKKLYKNMDHLKNLIIKYKDSIGENNINIMLIPNGSEILSDKLPKYATVLDQQRILKDAEVMYKDNFINTYDILKRNKSKYIYYKTDHHWTTLGAYYAYNAWADKTNHEIETFSSDNTKIVSTNFLGTIYSKINYAKEPDIITIYNPEEKYSVNYDSNTSSSTSLYNLEYLEKKDQYSVFLDGNHGLVTITSSNTNGKNLLIIKDSYANCFIPFIADEYEKIHVIDLRYYNSSLESYIEDNDISELLVLYNINSIAKDTNLYKVTR</sequence>
<protein>
    <recommendedName>
        <fullName evidence="4">DHHW protein</fullName>
    </recommendedName>
</protein>
<evidence type="ECO:0008006" key="4">
    <source>
        <dbReference type="Google" id="ProtNLM"/>
    </source>
</evidence>
<dbReference type="Proteomes" id="UP000019426">
    <property type="component" value="Chromosome M2/40_rep2"/>
</dbReference>
<dbReference type="RefSeq" id="WP_044040081.1">
    <property type="nucleotide sequence ID" value="NZ_HG917869.1"/>
</dbReference>
<dbReference type="Pfam" id="PF14286">
    <property type="entry name" value="DHHW"/>
    <property type="match status" value="1"/>
</dbReference>
<dbReference type="OrthoDB" id="175771at2"/>
<proteinExistence type="predicted"/>
<keyword evidence="1" id="KW-0812">Transmembrane</keyword>